<dbReference type="InterPro" id="IPR051533">
    <property type="entry name" value="WaaL-like"/>
</dbReference>
<proteinExistence type="predicted"/>
<feature type="transmembrane region" description="Helical" evidence="5">
    <location>
        <begin position="164"/>
        <end position="181"/>
    </location>
</feature>
<keyword evidence="2 5" id="KW-0812">Transmembrane</keyword>
<dbReference type="EMBL" id="CABPRZ010000005">
    <property type="protein sequence ID" value="VVD90507.1"/>
    <property type="molecule type" value="Genomic_DNA"/>
</dbReference>
<feature type="transmembrane region" description="Helical" evidence="5">
    <location>
        <begin position="126"/>
        <end position="144"/>
    </location>
</feature>
<evidence type="ECO:0000256" key="2">
    <source>
        <dbReference type="ARBA" id="ARBA00022692"/>
    </source>
</evidence>
<evidence type="ECO:0000313" key="7">
    <source>
        <dbReference type="EMBL" id="VVD90507.1"/>
    </source>
</evidence>
<dbReference type="OrthoDB" id="8576060at2"/>
<comment type="subcellular location">
    <subcellularLocation>
        <location evidence="1">Membrane</location>
        <topology evidence="1">Multi-pass membrane protein</topology>
    </subcellularLocation>
</comment>
<feature type="transmembrane region" description="Helical" evidence="5">
    <location>
        <begin position="403"/>
        <end position="420"/>
    </location>
</feature>
<keyword evidence="4 5" id="KW-0472">Membrane</keyword>
<feature type="transmembrane region" description="Helical" evidence="5">
    <location>
        <begin position="43"/>
        <end position="61"/>
    </location>
</feature>
<protein>
    <submittedName>
        <fullName evidence="7">O-antigen polymerase</fullName>
    </submittedName>
</protein>
<dbReference type="GO" id="GO:0016020">
    <property type="term" value="C:membrane"/>
    <property type="evidence" value="ECO:0007669"/>
    <property type="project" value="UniProtKB-SubCell"/>
</dbReference>
<evidence type="ECO:0000256" key="5">
    <source>
        <dbReference type="SAM" id="Phobius"/>
    </source>
</evidence>
<gene>
    <name evidence="7" type="ORF">PTE30175_01527</name>
</gene>
<evidence type="ECO:0000259" key="6">
    <source>
        <dbReference type="Pfam" id="PF04932"/>
    </source>
</evidence>
<keyword evidence="3 5" id="KW-1133">Transmembrane helix</keyword>
<name>A0A5E4TRW5_9BURK</name>
<dbReference type="InterPro" id="IPR007016">
    <property type="entry name" value="O-antigen_ligase-rel_domated"/>
</dbReference>
<feature type="domain" description="O-antigen ligase-related" evidence="6">
    <location>
        <begin position="197"/>
        <end position="351"/>
    </location>
</feature>
<evidence type="ECO:0000256" key="4">
    <source>
        <dbReference type="ARBA" id="ARBA00023136"/>
    </source>
</evidence>
<feature type="transmembrane region" description="Helical" evidence="5">
    <location>
        <begin position="343"/>
        <end position="363"/>
    </location>
</feature>
<feature type="transmembrane region" description="Helical" evidence="5">
    <location>
        <begin position="211"/>
        <end position="227"/>
    </location>
</feature>
<feature type="transmembrane region" description="Helical" evidence="5">
    <location>
        <begin position="375"/>
        <end position="397"/>
    </location>
</feature>
<accession>A0A5E4TRW5</accession>
<dbReference type="Pfam" id="PF04932">
    <property type="entry name" value="Wzy_C"/>
    <property type="match status" value="1"/>
</dbReference>
<evidence type="ECO:0000256" key="1">
    <source>
        <dbReference type="ARBA" id="ARBA00004141"/>
    </source>
</evidence>
<dbReference type="PANTHER" id="PTHR37422">
    <property type="entry name" value="TEICHURONIC ACID BIOSYNTHESIS PROTEIN TUAE"/>
    <property type="match status" value="1"/>
</dbReference>
<feature type="transmembrane region" description="Helical" evidence="5">
    <location>
        <begin position="73"/>
        <end position="91"/>
    </location>
</feature>
<organism evidence="7 8">
    <name type="scientific">Pandoraea terrae</name>
    <dbReference type="NCBI Taxonomy" id="1537710"/>
    <lineage>
        <taxon>Bacteria</taxon>
        <taxon>Pseudomonadati</taxon>
        <taxon>Pseudomonadota</taxon>
        <taxon>Betaproteobacteria</taxon>
        <taxon>Burkholderiales</taxon>
        <taxon>Burkholderiaceae</taxon>
        <taxon>Pandoraea</taxon>
    </lineage>
</organism>
<sequence length="428" mass="45456">MPTFRKPVSSMPCRHTTLILSLLLLAFPSVTLALPSGGNAVMFLAVAASLILLVTGGKLGVPMADTADAGVRAFVVALLLPIAAILVSNIAHGRLVPNTFDSPARFLLAIPLFVGLRRVSRSLAPWTDLAFALGGIVAGAVAFADSTLRTGTRAESALLNPIHFGDIALIIGALSLLSIRWRRHDQQWVKWLKAAGFLAGGYASWASQTRGGWVALPVIVVICLAVEMRRRSLRAKLGVAALAIACVVLPLVLSATVQARFLSVASDLHALAEGQVDTSVGVRLELWRTALGLFRDNLLFGLGPHGFHDAMAPMAAAGKLTAMAADLGRGEVHNQLLAYAADYGTLGLIAMLSLYACPAWLFWRGLRQPAREQSRAALMGLVLVTGFFIFGLTVETFNLKVTAAFYATLLAVFAAFTYPAESSTKCAR</sequence>
<feature type="transmembrane region" description="Helical" evidence="5">
    <location>
        <begin position="239"/>
        <end position="261"/>
    </location>
</feature>
<dbReference type="AlphaFoldDB" id="A0A5E4TRW5"/>
<dbReference type="PANTHER" id="PTHR37422:SF13">
    <property type="entry name" value="LIPOPOLYSACCHARIDE BIOSYNTHESIS PROTEIN PA4999-RELATED"/>
    <property type="match status" value="1"/>
</dbReference>
<dbReference type="RefSeq" id="WP_150696468.1">
    <property type="nucleotide sequence ID" value="NZ_CABPRZ010000005.1"/>
</dbReference>
<dbReference type="Proteomes" id="UP000414233">
    <property type="component" value="Unassembled WGS sequence"/>
</dbReference>
<evidence type="ECO:0000256" key="3">
    <source>
        <dbReference type="ARBA" id="ARBA00022989"/>
    </source>
</evidence>
<reference evidence="7 8" key="1">
    <citation type="submission" date="2019-08" db="EMBL/GenBank/DDBJ databases">
        <authorList>
            <person name="Peeters C."/>
        </authorList>
    </citation>
    <scope>NUCLEOTIDE SEQUENCE [LARGE SCALE GENOMIC DNA]</scope>
    <source>
        <strain evidence="7 8">LMG 30175</strain>
    </source>
</reference>
<keyword evidence="8" id="KW-1185">Reference proteome</keyword>
<evidence type="ECO:0000313" key="8">
    <source>
        <dbReference type="Proteomes" id="UP000414233"/>
    </source>
</evidence>